<dbReference type="Proteomes" id="UP000006565">
    <property type="component" value="Chromosome"/>
</dbReference>
<accession>E1RDB5</accession>
<dbReference type="Pfam" id="PF01497">
    <property type="entry name" value="Peripla_BP_2"/>
    <property type="match status" value="1"/>
</dbReference>
<dbReference type="EMBL" id="CP002117">
    <property type="protein sequence ID" value="ADN34799.1"/>
    <property type="molecule type" value="Genomic_DNA"/>
</dbReference>
<gene>
    <name evidence="2" type="ordered locus">Mpet_0018</name>
</gene>
<keyword evidence="3" id="KW-1185">Reference proteome</keyword>
<dbReference type="Gene3D" id="3.40.50.1980">
    <property type="entry name" value="Nitrogenase molybdenum iron protein domain"/>
    <property type="match status" value="2"/>
</dbReference>
<dbReference type="SUPFAM" id="SSF53807">
    <property type="entry name" value="Helical backbone' metal receptor"/>
    <property type="match status" value="1"/>
</dbReference>
<dbReference type="STRING" id="679926.Mpet_0018"/>
<feature type="domain" description="Fe/B12 periplasmic-binding" evidence="1">
    <location>
        <begin position="48"/>
        <end position="323"/>
    </location>
</feature>
<proteinExistence type="predicted"/>
<evidence type="ECO:0000313" key="3">
    <source>
        <dbReference type="Proteomes" id="UP000006565"/>
    </source>
</evidence>
<dbReference type="eggNOG" id="arCOG03303">
    <property type="taxonomic scope" value="Archaea"/>
</dbReference>
<dbReference type="KEGG" id="mpi:Mpet_0018"/>
<evidence type="ECO:0000313" key="2">
    <source>
        <dbReference type="EMBL" id="ADN34799.1"/>
    </source>
</evidence>
<dbReference type="PROSITE" id="PS50983">
    <property type="entry name" value="FE_B12_PBP"/>
    <property type="match status" value="1"/>
</dbReference>
<dbReference type="HOGENOM" id="CLU_038034_13_1_2"/>
<organism evidence="2 3">
    <name type="scientific">Methanolacinia petrolearia (strain DSM 11571 / OCM 486 / SEBR 4847)</name>
    <name type="common">Methanoplanus petrolearius</name>
    <dbReference type="NCBI Taxonomy" id="679926"/>
    <lineage>
        <taxon>Archaea</taxon>
        <taxon>Methanobacteriati</taxon>
        <taxon>Methanobacteriota</taxon>
        <taxon>Stenosarchaea group</taxon>
        <taxon>Methanomicrobia</taxon>
        <taxon>Methanomicrobiales</taxon>
        <taxon>Methanomicrobiaceae</taxon>
        <taxon>Methanolacinia</taxon>
    </lineage>
</organism>
<evidence type="ECO:0000259" key="1">
    <source>
        <dbReference type="PROSITE" id="PS50983"/>
    </source>
</evidence>
<dbReference type="InterPro" id="IPR002491">
    <property type="entry name" value="ABC_transptr_periplasmic_BD"/>
</dbReference>
<protein>
    <submittedName>
        <fullName evidence="2">Periplasmic binding protein</fullName>
    </submittedName>
</protein>
<name>E1RDB5_METP4</name>
<dbReference type="CDD" id="cd01147">
    <property type="entry name" value="HemV-2"/>
    <property type="match status" value="1"/>
</dbReference>
<dbReference type="PANTHER" id="PTHR30535:SF34">
    <property type="entry name" value="MOLYBDATE-BINDING PROTEIN MOLA"/>
    <property type="match status" value="1"/>
</dbReference>
<dbReference type="OrthoDB" id="24039at2157"/>
<dbReference type="PANTHER" id="PTHR30535">
    <property type="entry name" value="VITAMIN B12-BINDING PROTEIN"/>
    <property type="match status" value="1"/>
</dbReference>
<dbReference type="InterPro" id="IPR050902">
    <property type="entry name" value="ABC_Transporter_SBP"/>
</dbReference>
<dbReference type="AlphaFoldDB" id="E1RDB5"/>
<sequence length="363" mass="39525">MALTAIFAGCTSDGSTAGETPGGSTVSETVTITDALGREVTVPKNPESVVCSGSGCLRYLTYLQAEDKIVGVDDIETEETKFDARPYALANPQFREYPLIGEFRGADDPEKIIACNPDVIFKTYVTSASDADELQDKTGIPVVALNYGDLGVNRADMYQALTLMGEVMGKEDRAKDIIGFFNSSIADLNARTESVAEDAKISTYIGGIAYRGPHGFQSTEPSYPPFMFVDAYNVAGEMGTEHADVAKEKIIEWNPDVLFVDLSTLQTTPSAIDELQTDESYQTLDAVKSDEVYGVLPYNWYTSNHGSVIADAYYIGTILYPEQFSDIDPAAKADEIYTFLVGEPVFDEMNIAFNNTAFTRIAV</sequence>
<reference evidence="2 3" key="1">
    <citation type="journal article" date="2010" name="Stand. Genomic Sci.">
        <title>Complete genome sequence of Methanoplanus petrolearius type strain (SEBR 4847).</title>
        <authorList>
            <person name="Brambilla E."/>
            <person name="Djao O.D."/>
            <person name="Daligault H."/>
            <person name="Lapidus A."/>
            <person name="Lucas S."/>
            <person name="Hammon N."/>
            <person name="Nolan M."/>
            <person name="Tice H."/>
            <person name="Cheng J.F."/>
            <person name="Han C."/>
            <person name="Tapia R."/>
            <person name="Goodwin L."/>
            <person name="Pitluck S."/>
            <person name="Liolios K."/>
            <person name="Ivanova N."/>
            <person name="Mavromatis K."/>
            <person name="Mikhailova N."/>
            <person name="Pati A."/>
            <person name="Chen A."/>
            <person name="Palaniappan K."/>
            <person name="Land M."/>
            <person name="Hauser L."/>
            <person name="Chang Y.J."/>
            <person name="Jeffries C.D."/>
            <person name="Rohde M."/>
            <person name="Spring S."/>
            <person name="Sikorski J."/>
            <person name="Goker M."/>
            <person name="Woyke T."/>
            <person name="Bristow J."/>
            <person name="Eisen J.A."/>
            <person name="Markowitz V."/>
            <person name="Hugenholtz P."/>
            <person name="Kyrpides N.C."/>
            <person name="Klenk H.P."/>
        </authorList>
    </citation>
    <scope>NUCLEOTIDE SEQUENCE [LARGE SCALE GENOMIC DNA]</scope>
    <source>
        <strain evidence="3">DSM 11571 / OCM 486 / SEBR 4847</strain>
    </source>
</reference>